<keyword evidence="7" id="KW-1133">Transmembrane helix</keyword>
<name>A0AAN0WCJ0_HEYCO</name>
<feature type="domain" description="PASTA" evidence="8">
    <location>
        <begin position="653"/>
        <end position="712"/>
    </location>
</feature>
<dbReference type="InterPro" id="IPR001460">
    <property type="entry name" value="PCN-bd_Tpept"/>
</dbReference>
<dbReference type="RefSeq" id="WP_035181919.1">
    <property type="nucleotide sequence ID" value="NZ_CP010525.1"/>
</dbReference>
<evidence type="ECO:0000256" key="2">
    <source>
        <dbReference type="ARBA" id="ARBA00004752"/>
    </source>
</evidence>
<dbReference type="GO" id="GO:0008658">
    <property type="term" value="F:penicillin binding"/>
    <property type="evidence" value="ECO:0007669"/>
    <property type="project" value="InterPro"/>
</dbReference>
<dbReference type="AlphaFoldDB" id="A0AAN0WCJ0"/>
<keyword evidence="5 7" id="KW-0472">Membrane</keyword>
<dbReference type="GO" id="GO:0071555">
    <property type="term" value="P:cell wall organization"/>
    <property type="evidence" value="ECO:0007669"/>
    <property type="project" value="TreeGrafter"/>
</dbReference>
<evidence type="ECO:0000313" key="9">
    <source>
        <dbReference type="EMBL" id="AJO23501.1"/>
    </source>
</evidence>
<protein>
    <recommendedName>
        <fullName evidence="4">serine-type D-Ala-D-Ala carboxypeptidase</fullName>
        <ecNumber evidence="4">3.4.16.4</ecNumber>
    </recommendedName>
</protein>
<keyword evidence="7" id="KW-0812">Transmembrane</keyword>
<dbReference type="SUPFAM" id="SSF56601">
    <property type="entry name" value="beta-lactamase/transpeptidase-like"/>
    <property type="match status" value="1"/>
</dbReference>
<evidence type="ECO:0000256" key="7">
    <source>
        <dbReference type="SAM" id="Phobius"/>
    </source>
</evidence>
<comment type="similarity">
    <text evidence="3">Belongs to the transpeptidase family.</text>
</comment>
<dbReference type="PROSITE" id="PS51178">
    <property type="entry name" value="PASTA"/>
    <property type="match status" value="2"/>
</dbReference>
<dbReference type="Gene3D" id="2.20.70.70">
    <property type="match status" value="1"/>
</dbReference>
<dbReference type="Gene3D" id="3.40.710.10">
    <property type="entry name" value="DD-peptidase/beta-lactamase superfamily"/>
    <property type="match status" value="1"/>
</dbReference>
<dbReference type="Pfam" id="PF03717">
    <property type="entry name" value="PBP_dimer"/>
    <property type="match status" value="1"/>
</dbReference>
<evidence type="ECO:0000256" key="5">
    <source>
        <dbReference type="ARBA" id="ARBA00023136"/>
    </source>
</evidence>
<dbReference type="PANTHER" id="PTHR30627:SF26">
    <property type="entry name" value="PENICILLIN-BINDING PROTEIN 2B"/>
    <property type="match status" value="1"/>
</dbReference>
<dbReference type="SMART" id="SM00740">
    <property type="entry name" value="PASTA"/>
    <property type="match status" value="2"/>
</dbReference>
<dbReference type="Gene3D" id="3.90.1310.10">
    <property type="entry name" value="Penicillin-binding protein 2a (Domain 2)"/>
    <property type="match status" value="1"/>
</dbReference>
<dbReference type="CDD" id="cd06576">
    <property type="entry name" value="PASTA_Pbp2x-like_1"/>
    <property type="match status" value="1"/>
</dbReference>
<gene>
    <name evidence="9" type="ORF">SB48_HM08orf04310</name>
</gene>
<dbReference type="InterPro" id="IPR050515">
    <property type="entry name" value="Beta-lactam/transpept"/>
</dbReference>
<keyword evidence="10" id="KW-1185">Reference proteome</keyword>
<comment type="catalytic activity">
    <reaction evidence="6">
        <text>Preferential cleavage: (Ac)2-L-Lys-D-Ala-|-D-Ala. Also transpeptidation of peptidyl-alanyl moieties that are N-acyl substituents of D-alanine.</text>
        <dbReference type="EC" id="3.4.16.4"/>
    </reaction>
</comment>
<dbReference type="EC" id="3.4.16.4" evidence="4"/>
<accession>A0AAN0WCJ0</accession>
<dbReference type="SUPFAM" id="SSF56519">
    <property type="entry name" value="Penicillin binding protein dimerisation domain"/>
    <property type="match status" value="1"/>
</dbReference>
<evidence type="ECO:0000256" key="3">
    <source>
        <dbReference type="ARBA" id="ARBA00007171"/>
    </source>
</evidence>
<dbReference type="InterPro" id="IPR012338">
    <property type="entry name" value="Beta-lactam/transpept-like"/>
</dbReference>
<evidence type="ECO:0000256" key="6">
    <source>
        <dbReference type="ARBA" id="ARBA00034000"/>
    </source>
</evidence>
<evidence type="ECO:0000313" key="10">
    <source>
        <dbReference type="Proteomes" id="UP000032024"/>
    </source>
</evidence>
<dbReference type="CDD" id="cd06575">
    <property type="entry name" value="PASTA_Pbp2x-like_2"/>
    <property type="match status" value="1"/>
</dbReference>
<evidence type="ECO:0000256" key="4">
    <source>
        <dbReference type="ARBA" id="ARBA00012448"/>
    </source>
</evidence>
<organism evidence="9 10">
    <name type="scientific">Heyndrickxia coagulans</name>
    <name type="common">Weizmannia coagulans</name>
    <dbReference type="NCBI Taxonomy" id="1398"/>
    <lineage>
        <taxon>Bacteria</taxon>
        <taxon>Bacillati</taxon>
        <taxon>Bacillota</taxon>
        <taxon>Bacilli</taxon>
        <taxon>Bacillales</taxon>
        <taxon>Bacillaceae</taxon>
        <taxon>Heyndrickxia</taxon>
    </lineage>
</organism>
<dbReference type="Gene3D" id="3.30.70.2110">
    <property type="match status" value="1"/>
</dbReference>
<dbReference type="GO" id="GO:0009002">
    <property type="term" value="F:serine-type D-Ala-D-Ala carboxypeptidase activity"/>
    <property type="evidence" value="ECO:0007669"/>
    <property type="project" value="UniProtKB-EC"/>
</dbReference>
<dbReference type="InterPro" id="IPR005311">
    <property type="entry name" value="PBP_dimer"/>
</dbReference>
<dbReference type="Proteomes" id="UP000032024">
    <property type="component" value="Chromosome"/>
</dbReference>
<evidence type="ECO:0000259" key="8">
    <source>
        <dbReference type="PROSITE" id="PS51178"/>
    </source>
</evidence>
<dbReference type="EMBL" id="CP010525">
    <property type="protein sequence ID" value="AJO23501.1"/>
    <property type="molecule type" value="Genomic_DNA"/>
</dbReference>
<feature type="transmembrane region" description="Helical" evidence="7">
    <location>
        <begin position="12"/>
        <end position="32"/>
    </location>
</feature>
<dbReference type="FunFam" id="3.40.710.10:FF:000026">
    <property type="entry name" value="Penicillin-binding protein 1"/>
    <property type="match status" value="1"/>
</dbReference>
<dbReference type="GO" id="GO:0005886">
    <property type="term" value="C:plasma membrane"/>
    <property type="evidence" value="ECO:0007669"/>
    <property type="project" value="TreeGrafter"/>
</dbReference>
<dbReference type="SUPFAM" id="SSF54184">
    <property type="entry name" value="Penicillin-binding protein 2x (pbp-2x), c-terminal domain"/>
    <property type="match status" value="2"/>
</dbReference>
<dbReference type="Pfam" id="PF00905">
    <property type="entry name" value="Transpeptidase"/>
    <property type="match status" value="1"/>
</dbReference>
<feature type="domain" description="PASTA" evidence="8">
    <location>
        <begin position="595"/>
        <end position="652"/>
    </location>
</feature>
<dbReference type="InterPro" id="IPR036138">
    <property type="entry name" value="PBP_dimer_sf"/>
</dbReference>
<dbReference type="PANTHER" id="PTHR30627">
    <property type="entry name" value="PEPTIDOGLYCAN D,D-TRANSPEPTIDASE"/>
    <property type="match status" value="1"/>
</dbReference>
<reference evidence="10" key="1">
    <citation type="submission" date="2015-01" db="EMBL/GenBank/DDBJ databases">
        <title>Comparative genome analysis of Bacillus coagulans HM-08, Clostridium butyricum HM-68, Bacillus subtilis HM-66 and Bacillus paralicheniformis BL-09.</title>
        <authorList>
            <person name="Zhang H."/>
        </authorList>
    </citation>
    <scope>NUCLEOTIDE SEQUENCE [LARGE SCALE GENOMIC DNA]</scope>
    <source>
        <strain evidence="10">HM-08</strain>
    </source>
</reference>
<sequence length="713" mass="77206">MKSRKLNTNRGAAILFIIFGLSFFIIAVRFLTIEITGQADGKVLAAKAAKKYLRTSAIPASRGNIYDASGEVIAENVVSYNLVAVLDPKVTIDPEHPKHVVNPRKTAQALAKYIDMPESKIYSLLTQKGRFQVEFGKAGQDIPYNVKNEIQKQNLPGIQFEAVPKRTYPNGSFASHLVGYAQKNETGGQMAGVMGIEKSMNAALEGKDGKISYEGDFWGYILPNAHKKVTKPKNGENVYLTIDKKIQSFVEDALGKVQKQYNPKKAFVVVADPKTGKILAMGQRPTFDPETRKGLSDAWQDDPVETAYEPGSTMKIFTLAAAVQEGVFHPNATYKSGEFRVKNVPNPIKDHNGGVGWGRITFLEGLQRSSNVAFATLLDYIKQDKFKQYLEAFGFGKQTKVGLPNEASGKILYDYPIERYTSTFGQGTTVTAMQMIQAATAIANDGKMMKPYVVEKVVNPATGKTEKTKPTVAGNPISADTAKKVRDYLRTVVTNKKTGTGTAYNIPGYEVTGKTGTAQIPNPNGGGYLTGTDNYIFSFLGMAPKDNPKLIVYAVVQQPHLKAGELGGEPVKALFNPIMKNSLQYLNIKPAKGKTVRLAKLPDFTGDSRSEASSAVKALGLTPVVLGDGDAVTAQEPRAQGQLLPGAKVFLKTNGNKVMPDIRGFSKRDVAGAAKLLGLRLTISGEGYAVSQSIPAKSKVKSGQALTVKFKNP</sequence>
<comment type="pathway">
    <text evidence="2">Cell wall biogenesis; peptidoglycan biosynthesis.</text>
</comment>
<evidence type="ECO:0000256" key="1">
    <source>
        <dbReference type="ARBA" id="ARBA00004370"/>
    </source>
</evidence>
<dbReference type="InterPro" id="IPR005543">
    <property type="entry name" value="PASTA_dom"/>
</dbReference>
<dbReference type="Pfam" id="PF03793">
    <property type="entry name" value="PASTA"/>
    <property type="match status" value="2"/>
</dbReference>
<comment type="subcellular location">
    <subcellularLocation>
        <location evidence="1">Membrane</location>
    </subcellularLocation>
</comment>
<proteinExistence type="inferred from homology"/>